<keyword evidence="4" id="KW-1003">Cell membrane</keyword>
<evidence type="ECO:0000256" key="8">
    <source>
        <dbReference type="ARBA" id="ARBA00030106"/>
    </source>
</evidence>
<dbReference type="Gene3D" id="3.30.70.890">
    <property type="entry name" value="GHMP kinase, C-terminal domain"/>
    <property type="match status" value="1"/>
</dbReference>
<keyword evidence="5" id="KW-0812">Transmembrane</keyword>
<evidence type="ECO:0000256" key="3">
    <source>
        <dbReference type="ARBA" id="ARBA00017733"/>
    </source>
</evidence>
<dbReference type="Pfam" id="PF18376">
    <property type="entry name" value="MDD_C"/>
    <property type="match status" value="1"/>
</dbReference>
<feature type="compositionally biased region" description="Basic and acidic residues" evidence="15">
    <location>
        <begin position="232"/>
        <end position="242"/>
    </location>
</feature>
<evidence type="ECO:0000256" key="10">
    <source>
        <dbReference type="ARBA" id="ARBA00031067"/>
    </source>
</evidence>
<dbReference type="Proteomes" id="UP000290572">
    <property type="component" value="Unassembled WGS sequence"/>
</dbReference>
<evidence type="ECO:0000256" key="1">
    <source>
        <dbReference type="ARBA" id="ARBA00004236"/>
    </source>
</evidence>
<dbReference type="InterPro" id="IPR036554">
    <property type="entry name" value="GHMP_kinase_C_sf"/>
</dbReference>
<feature type="domain" description="Mvd1 C-terminal" evidence="16">
    <location>
        <begin position="121"/>
        <end position="159"/>
    </location>
</feature>
<evidence type="ECO:0000256" key="11">
    <source>
        <dbReference type="ARBA" id="ARBA00031995"/>
    </source>
</evidence>
<evidence type="ECO:0000256" key="2">
    <source>
        <dbReference type="ARBA" id="ARBA00010590"/>
    </source>
</evidence>
<evidence type="ECO:0000256" key="6">
    <source>
        <dbReference type="ARBA" id="ARBA00022989"/>
    </source>
</evidence>
<comment type="subunit">
    <text evidence="14">Component of the phagocyte NADPH oxidase core complex/cytochrome b558 complex, composed of CYBB (heavy chain (beta)) and CYBA (light chain (alpha)). Component of the phagocyte NADPH oxidase complex composed of an obligatory core heterodimer formed by the membrane proteins CYBA and CYBB and the cytosolic regulatory subunits NCF1/p47-phox, NCF2/p67-phox, NCF4/p40-phox and the small GTPase RAC1 or RAC2. Interacts with NCF1 (via SH3 domain). Interacts with SH3PXD2A. Interacts with DUOX1, DUOX2 and TPO. Interacts with NOX4; this interaction mediates superoxide generation. Interacts with calprotectin (S100A8/9). Interacts with GBP7. Interacts with NOXO1. Forms a heterodimer with NOX3 and is essential for activity and cell membrane localization of NOX3. Interacts with NOX1.</text>
</comment>
<accession>A0A498MLE3</accession>
<dbReference type="InterPro" id="IPR041431">
    <property type="entry name" value="Mvd1_C"/>
</dbReference>
<evidence type="ECO:0000313" key="17">
    <source>
        <dbReference type="EMBL" id="RXN18055.1"/>
    </source>
</evidence>
<reference evidence="17 18" key="1">
    <citation type="submission" date="2018-03" db="EMBL/GenBank/DDBJ databases">
        <title>Draft genome sequence of Rohu Carp (Labeo rohita).</title>
        <authorList>
            <person name="Das P."/>
            <person name="Kushwaha B."/>
            <person name="Joshi C.G."/>
            <person name="Kumar D."/>
            <person name="Nagpure N.S."/>
            <person name="Sahoo L."/>
            <person name="Das S.P."/>
            <person name="Bit A."/>
            <person name="Patnaik S."/>
            <person name="Meher P.K."/>
            <person name="Jayasankar P."/>
            <person name="Koringa P.G."/>
            <person name="Patel N.V."/>
            <person name="Hinsu A.T."/>
            <person name="Kumar R."/>
            <person name="Pandey M."/>
            <person name="Agarwal S."/>
            <person name="Srivastava S."/>
            <person name="Singh M."/>
            <person name="Iquebal M.A."/>
            <person name="Jaiswal S."/>
            <person name="Angadi U.B."/>
            <person name="Kumar N."/>
            <person name="Raza M."/>
            <person name="Shah T.M."/>
            <person name="Rai A."/>
            <person name="Jena J.K."/>
        </authorList>
    </citation>
    <scope>NUCLEOTIDE SEQUENCE [LARGE SCALE GENOMIC DNA]</scope>
    <source>
        <strain evidence="17">DASCIFA01</strain>
        <tissue evidence="17">Testis</tissue>
    </source>
</reference>
<evidence type="ECO:0000256" key="14">
    <source>
        <dbReference type="ARBA" id="ARBA00050017"/>
    </source>
</evidence>
<comment type="subcellular location">
    <subcellularLocation>
        <location evidence="1">Cell membrane</location>
    </subcellularLocation>
</comment>
<dbReference type="InterPro" id="IPR007732">
    <property type="entry name" value="Cyt_b558_asu"/>
</dbReference>
<keyword evidence="6" id="KW-1133">Transmembrane helix</keyword>
<protein>
    <recommendedName>
        <fullName evidence="3">Cytochrome b-245 light chain</fullName>
    </recommendedName>
    <alternativeName>
        <fullName evidence="11">Cytochrome b(558) alpha chain</fullName>
    </alternativeName>
    <alternativeName>
        <fullName evidence="10">Cytochrome b558 subunit alpha</fullName>
    </alternativeName>
    <alternativeName>
        <fullName evidence="13">Neutrophil cytochrome b 22 kDa polypeptide</fullName>
    </alternativeName>
    <alternativeName>
        <fullName evidence="12">Superoxide-generating NADPH oxidase light chain subunit</fullName>
    </alternativeName>
    <alternativeName>
        <fullName evidence="8">p22 phagocyte B-cytochrome</fullName>
    </alternativeName>
    <alternativeName>
        <fullName evidence="9">p22-phox</fullName>
    </alternativeName>
</protein>
<dbReference type="GO" id="GO:0005886">
    <property type="term" value="C:plasma membrane"/>
    <property type="evidence" value="ECO:0007669"/>
    <property type="project" value="UniProtKB-SubCell"/>
</dbReference>
<comment type="caution">
    <text evidence="17">The sequence shown here is derived from an EMBL/GenBank/DDBJ whole genome shotgun (WGS) entry which is preliminary data.</text>
</comment>
<dbReference type="STRING" id="84645.A0A498MLE3"/>
<organism evidence="17 18">
    <name type="scientific">Labeo rohita</name>
    <name type="common">Indian major carp</name>
    <name type="synonym">Cyprinus rohita</name>
    <dbReference type="NCBI Taxonomy" id="84645"/>
    <lineage>
        <taxon>Eukaryota</taxon>
        <taxon>Metazoa</taxon>
        <taxon>Chordata</taxon>
        <taxon>Craniata</taxon>
        <taxon>Vertebrata</taxon>
        <taxon>Euteleostomi</taxon>
        <taxon>Actinopterygii</taxon>
        <taxon>Neopterygii</taxon>
        <taxon>Teleostei</taxon>
        <taxon>Ostariophysi</taxon>
        <taxon>Cypriniformes</taxon>
        <taxon>Cyprinidae</taxon>
        <taxon>Labeoninae</taxon>
        <taxon>Labeonini</taxon>
        <taxon>Labeo</taxon>
    </lineage>
</organism>
<gene>
    <name evidence="17" type="ORF">ROHU_007883</name>
</gene>
<dbReference type="Pfam" id="PF05038">
    <property type="entry name" value="Cytochrom_B558a"/>
    <property type="match status" value="1"/>
</dbReference>
<dbReference type="PANTHER" id="PTHR15168">
    <property type="entry name" value="CYTOCHROME B-245 LIGHT CHAIN"/>
    <property type="match status" value="1"/>
</dbReference>
<sequence>MGSVCFLQMQKDPHRSCRTRSQICAAIQGANATSGGTLGLPYIQSMPSREVLRIVHLTLLQHGRPFPFDRVSRSCREASDVTTTHDVTLPRGTFEQIRVSPGDQSLNAHLRYIGTCLLKCYAVAYTFDAGPNAVIYTLEDHLPEFVQVVRHFFPPEVNGADGQYCLTVCVKAFGPLTRNYYVRALLHAALCVPGGFMLATVLGCVCLGISSLIYLSAAIHGEHWEPILPRTDPPKRVGDSIKEPPQNPPPRPPPELRRKKADKLETAAYDNPMSVTVNE</sequence>
<evidence type="ECO:0000256" key="9">
    <source>
        <dbReference type="ARBA" id="ARBA00030298"/>
    </source>
</evidence>
<dbReference type="AlphaFoldDB" id="A0A498MLE3"/>
<name>A0A498MLE3_LABRO</name>
<evidence type="ECO:0000256" key="15">
    <source>
        <dbReference type="SAM" id="MobiDB-lite"/>
    </source>
</evidence>
<feature type="region of interest" description="Disordered" evidence="15">
    <location>
        <begin position="229"/>
        <end position="279"/>
    </location>
</feature>
<evidence type="ECO:0000256" key="5">
    <source>
        <dbReference type="ARBA" id="ARBA00022692"/>
    </source>
</evidence>
<evidence type="ECO:0000256" key="12">
    <source>
        <dbReference type="ARBA" id="ARBA00032067"/>
    </source>
</evidence>
<dbReference type="SUPFAM" id="SSF55060">
    <property type="entry name" value="GHMP Kinase, C-terminal domain"/>
    <property type="match status" value="1"/>
</dbReference>
<evidence type="ECO:0000256" key="7">
    <source>
        <dbReference type="ARBA" id="ARBA00023136"/>
    </source>
</evidence>
<dbReference type="PANTHER" id="PTHR15168:SF0">
    <property type="entry name" value="CYTOCHROME B-245 LIGHT CHAIN"/>
    <property type="match status" value="1"/>
</dbReference>
<keyword evidence="18" id="KW-1185">Reference proteome</keyword>
<keyword evidence="7" id="KW-0472">Membrane</keyword>
<dbReference type="EMBL" id="QBIY01012727">
    <property type="protein sequence ID" value="RXN18055.1"/>
    <property type="molecule type" value="Genomic_DNA"/>
</dbReference>
<comment type="similarity">
    <text evidence="2">Belongs to the p22phox family.</text>
</comment>
<evidence type="ECO:0000256" key="13">
    <source>
        <dbReference type="ARBA" id="ARBA00033347"/>
    </source>
</evidence>
<evidence type="ECO:0000259" key="16">
    <source>
        <dbReference type="Pfam" id="PF18376"/>
    </source>
</evidence>
<evidence type="ECO:0000256" key="4">
    <source>
        <dbReference type="ARBA" id="ARBA00022475"/>
    </source>
</evidence>
<dbReference type="GO" id="GO:0020037">
    <property type="term" value="F:heme binding"/>
    <property type="evidence" value="ECO:0007669"/>
    <property type="project" value="InterPro"/>
</dbReference>
<proteinExistence type="inferred from homology"/>
<evidence type="ECO:0000313" key="18">
    <source>
        <dbReference type="Proteomes" id="UP000290572"/>
    </source>
</evidence>